<dbReference type="GO" id="GO:0009236">
    <property type="term" value="P:cobalamin biosynthetic process"/>
    <property type="evidence" value="ECO:0007669"/>
    <property type="project" value="InterPro"/>
</dbReference>
<dbReference type="InterPro" id="IPR036518">
    <property type="entry name" value="CobE/GbiG_C_sf"/>
</dbReference>
<evidence type="ECO:0000313" key="3">
    <source>
        <dbReference type="EMBL" id="AXK36256.1"/>
    </source>
</evidence>
<evidence type="ECO:0000256" key="1">
    <source>
        <dbReference type="SAM" id="MobiDB-lite"/>
    </source>
</evidence>
<evidence type="ECO:0000259" key="2">
    <source>
        <dbReference type="Pfam" id="PF01890"/>
    </source>
</evidence>
<dbReference type="Gene3D" id="3.30.420.180">
    <property type="entry name" value="CobE/GbiG C-terminal domain"/>
    <property type="match status" value="1"/>
</dbReference>
<dbReference type="InterPro" id="IPR051810">
    <property type="entry name" value="Precorrin_MeTrfase"/>
</dbReference>
<dbReference type="Proteomes" id="UP000254425">
    <property type="component" value="Chromosome"/>
</dbReference>
<feature type="region of interest" description="Disordered" evidence="1">
    <location>
        <begin position="235"/>
        <end position="299"/>
    </location>
</feature>
<dbReference type="KEGG" id="sarm:DVA86_30360"/>
<evidence type="ECO:0000313" key="4">
    <source>
        <dbReference type="Proteomes" id="UP000254425"/>
    </source>
</evidence>
<reference evidence="3 4" key="1">
    <citation type="submission" date="2018-07" db="EMBL/GenBank/DDBJ databases">
        <title>Draft genome of the type strain Streptomyces armeniacus ATCC 15676.</title>
        <authorList>
            <person name="Labana P."/>
            <person name="Gosse J.T."/>
            <person name="Boddy C.N."/>
        </authorList>
    </citation>
    <scope>NUCLEOTIDE SEQUENCE [LARGE SCALE GENOMIC DNA]</scope>
    <source>
        <strain evidence="3 4">ATCC 15676</strain>
    </source>
</reference>
<gene>
    <name evidence="3" type="ORF">DVA86_30360</name>
</gene>
<protein>
    <recommendedName>
        <fullName evidence="2">CobE/GbiG C-terminal domain-containing protein</fullName>
    </recommendedName>
</protein>
<dbReference type="PANTHER" id="PTHR47036">
    <property type="entry name" value="COBALT-FACTOR III C(17)-METHYLTRANSFERASE-RELATED"/>
    <property type="match status" value="1"/>
</dbReference>
<feature type="domain" description="CobE/GbiG C-terminal" evidence="2">
    <location>
        <begin position="112"/>
        <end position="211"/>
    </location>
</feature>
<proteinExistence type="predicted"/>
<dbReference type="SUPFAM" id="SSF159664">
    <property type="entry name" value="CobE/GbiG C-terminal domain-like"/>
    <property type="match status" value="1"/>
</dbReference>
<keyword evidence="4" id="KW-1185">Reference proteome</keyword>
<dbReference type="AlphaFoldDB" id="A0A345XX90"/>
<name>A0A345XX90_9ACTN</name>
<accession>A0A345XX90</accession>
<dbReference type="PANTHER" id="PTHR47036:SF1">
    <property type="entry name" value="COBALT-FACTOR III C(17)-METHYLTRANSFERASE-RELATED"/>
    <property type="match status" value="1"/>
</dbReference>
<sequence>MSGTRGEGPPASASASAGASAGAWGVHALDVLGWPAEGAVREVARAVRDGLPVRLCADAGWPGDDDVLPPNVRASVRPASVRAPATPAYSLWVTDRVIPLGAHEAVLRPPSLTVGVGAARGVRAEEVVELIERALDDTGFAPASVAGLASVAAKADEPGLLSAAERFGVPLRTFPAEALAAVGVPGAPSAAARAAVGTPSVAEAAALYSAALYSASAPRTSEGGAYDSYGGAYDAYGGTPPPPPSLPVPKRVSAPDGRTGLATAAVARRPPESWQAPPVRPPHGALSVRPPGGSRVTPV</sequence>
<dbReference type="InterPro" id="IPR002750">
    <property type="entry name" value="CobE/GbiG_C"/>
</dbReference>
<organism evidence="3 4">
    <name type="scientific">Streptomyces armeniacus</name>
    <dbReference type="NCBI Taxonomy" id="83291"/>
    <lineage>
        <taxon>Bacteria</taxon>
        <taxon>Bacillati</taxon>
        <taxon>Actinomycetota</taxon>
        <taxon>Actinomycetes</taxon>
        <taxon>Kitasatosporales</taxon>
        <taxon>Streptomycetaceae</taxon>
        <taxon>Streptomyces</taxon>
    </lineage>
</organism>
<dbReference type="EMBL" id="CP031320">
    <property type="protein sequence ID" value="AXK36256.1"/>
    <property type="molecule type" value="Genomic_DNA"/>
</dbReference>
<dbReference type="Pfam" id="PF01890">
    <property type="entry name" value="CbiG_C"/>
    <property type="match status" value="1"/>
</dbReference>